<dbReference type="EMBL" id="BACI01000047">
    <property type="protein sequence ID" value="GAA12008.1"/>
    <property type="molecule type" value="Genomic_DNA"/>
</dbReference>
<keyword evidence="1" id="KW-0805">Transcription regulation</keyword>
<dbReference type="SUPFAM" id="SSF55781">
    <property type="entry name" value="GAF domain-like"/>
    <property type="match status" value="1"/>
</dbReference>
<dbReference type="SMART" id="SM00346">
    <property type="entry name" value="HTH_ICLR"/>
    <property type="match status" value="1"/>
</dbReference>
<evidence type="ECO:0000256" key="1">
    <source>
        <dbReference type="ARBA" id="ARBA00023015"/>
    </source>
</evidence>
<dbReference type="AlphaFoldDB" id="F9VTR9"/>
<dbReference type="GO" id="GO:0045892">
    <property type="term" value="P:negative regulation of DNA-templated transcription"/>
    <property type="evidence" value="ECO:0007669"/>
    <property type="project" value="TreeGrafter"/>
</dbReference>
<feature type="domain" description="IclR-ED" evidence="5">
    <location>
        <begin position="67"/>
        <end position="251"/>
    </location>
</feature>
<dbReference type="GO" id="GO:0003700">
    <property type="term" value="F:DNA-binding transcription factor activity"/>
    <property type="evidence" value="ECO:0007669"/>
    <property type="project" value="TreeGrafter"/>
</dbReference>
<keyword evidence="2" id="KW-0238">DNA-binding</keyword>
<dbReference type="eggNOG" id="COG1414">
    <property type="taxonomic scope" value="Bacteria"/>
</dbReference>
<dbReference type="Pfam" id="PF01614">
    <property type="entry name" value="IclR_C"/>
    <property type="match status" value="1"/>
</dbReference>
<accession>F9VTR9</accession>
<dbReference type="Gene3D" id="3.30.450.40">
    <property type="match status" value="1"/>
</dbReference>
<evidence type="ECO:0000313" key="7">
    <source>
        <dbReference type="Proteomes" id="UP000003558"/>
    </source>
</evidence>
<dbReference type="InterPro" id="IPR029016">
    <property type="entry name" value="GAF-like_dom_sf"/>
</dbReference>
<evidence type="ECO:0000259" key="5">
    <source>
        <dbReference type="PROSITE" id="PS51078"/>
    </source>
</evidence>
<comment type="caution">
    <text evidence="6">The sequence shown here is derived from an EMBL/GenBank/DDBJ whole genome shotgun (WGS) entry which is preliminary data.</text>
</comment>
<dbReference type="InterPro" id="IPR014757">
    <property type="entry name" value="Tscrpt_reg_IclR_C"/>
</dbReference>
<dbReference type="InterPro" id="IPR005471">
    <property type="entry name" value="Tscrpt_reg_IclR_N"/>
</dbReference>
<proteinExistence type="predicted"/>
<dbReference type="Pfam" id="PF09339">
    <property type="entry name" value="HTH_IclR"/>
    <property type="match status" value="1"/>
</dbReference>
<dbReference type="PANTHER" id="PTHR30136:SF34">
    <property type="entry name" value="TRANSCRIPTIONAL REGULATOR"/>
    <property type="match status" value="1"/>
</dbReference>
<dbReference type="GO" id="GO:0003677">
    <property type="term" value="F:DNA binding"/>
    <property type="evidence" value="ECO:0007669"/>
    <property type="project" value="UniProtKB-KW"/>
</dbReference>
<dbReference type="InterPro" id="IPR036388">
    <property type="entry name" value="WH-like_DNA-bd_sf"/>
</dbReference>
<dbReference type="SUPFAM" id="SSF46785">
    <property type="entry name" value="Winged helix' DNA-binding domain"/>
    <property type="match status" value="1"/>
</dbReference>
<reference evidence="6 7" key="1">
    <citation type="submission" date="2011-05" db="EMBL/GenBank/DDBJ databases">
        <title>Whole genome shotgun sequence of Gordonia alkanivorans NBRC 16433.</title>
        <authorList>
            <person name="Hosoyama A."/>
            <person name="Nakamura S."/>
            <person name="Takarada H."/>
            <person name="Tsuchikane K."/>
            <person name="Yamazaki S."/>
            <person name="Fujita N."/>
        </authorList>
    </citation>
    <scope>NUCLEOTIDE SEQUENCE [LARGE SCALE GENOMIC DNA]</scope>
    <source>
        <strain evidence="6 7">NBRC 16433</strain>
    </source>
</reference>
<keyword evidence="3" id="KW-0804">Transcription</keyword>
<organism evidence="6 7">
    <name type="scientific">Gordonia alkanivorans NBRC 16433</name>
    <dbReference type="NCBI Taxonomy" id="1027371"/>
    <lineage>
        <taxon>Bacteria</taxon>
        <taxon>Bacillati</taxon>
        <taxon>Actinomycetota</taxon>
        <taxon>Actinomycetes</taxon>
        <taxon>Mycobacteriales</taxon>
        <taxon>Gordoniaceae</taxon>
        <taxon>Gordonia</taxon>
    </lineage>
</organism>
<evidence type="ECO:0000259" key="4">
    <source>
        <dbReference type="PROSITE" id="PS51077"/>
    </source>
</evidence>
<protein>
    <submittedName>
        <fullName evidence="6">Putative iclR family transcriptional regulator</fullName>
    </submittedName>
</protein>
<dbReference type="PANTHER" id="PTHR30136">
    <property type="entry name" value="HELIX-TURN-HELIX TRANSCRIPTIONAL REGULATOR, ICLR FAMILY"/>
    <property type="match status" value="1"/>
</dbReference>
<evidence type="ECO:0000256" key="3">
    <source>
        <dbReference type="ARBA" id="ARBA00023163"/>
    </source>
</evidence>
<dbReference type="PROSITE" id="PS51078">
    <property type="entry name" value="ICLR_ED"/>
    <property type="match status" value="1"/>
</dbReference>
<dbReference type="InterPro" id="IPR050707">
    <property type="entry name" value="HTH_MetabolicPath_Reg"/>
</dbReference>
<name>F9VTR9_9ACTN</name>
<evidence type="ECO:0000256" key="2">
    <source>
        <dbReference type="ARBA" id="ARBA00023125"/>
    </source>
</evidence>
<evidence type="ECO:0000313" key="6">
    <source>
        <dbReference type="EMBL" id="GAA12008.1"/>
    </source>
</evidence>
<sequence>MADAGLVQKTLRVLQTVAASPNGIGLSGVARLTDIPKATCHRILLSLAAEDWVVLNEDTKRFHMSLSVLLMLSPTSDRDTALSYVNRLLETLATQAMETCGLDQAVKGTNTVMVLAQTASPHNIGLGRRAVPRMQPAWSTSTGKVFLSLGDPAAVRQDLESDPQFRDSSRGRDLDGFLEELAVTADRGYASSRDELEPGAASVACPVRVNGTVPYAIWVGGPAYRLTPERVPEIAEQLRHTAQDIERVLARTPPGTQLGPAL</sequence>
<gene>
    <name evidence="6" type="ORF">GOALK_047_00310</name>
</gene>
<dbReference type="RefSeq" id="WP_006358156.1">
    <property type="nucleotide sequence ID" value="NZ_BACI01000047.1"/>
</dbReference>
<dbReference type="PROSITE" id="PS51077">
    <property type="entry name" value="HTH_ICLR"/>
    <property type="match status" value="1"/>
</dbReference>
<dbReference type="InterPro" id="IPR036390">
    <property type="entry name" value="WH_DNA-bd_sf"/>
</dbReference>
<dbReference type="Gene3D" id="1.10.10.10">
    <property type="entry name" value="Winged helix-like DNA-binding domain superfamily/Winged helix DNA-binding domain"/>
    <property type="match status" value="1"/>
</dbReference>
<dbReference type="STRING" id="1027371.GOALK_047_00310"/>
<dbReference type="Proteomes" id="UP000003558">
    <property type="component" value="Unassembled WGS sequence"/>
</dbReference>
<feature type="domain" description="HTH iclR-type" evidence="4">
    <location>
        <begin position="4"/>
        <end position="66"/>
    </location>
</feature>